<name>A0ABS9H9H0_9ACTN</name>
<dbReference type="Proteomes" id="UP001201161">
    <property type="component" value="Unassembled WGS sequence"/>
</dbReference>
<evidence type="ECO:0000313" key="1">
    <source>
        <dbReference type="EMBL" id="MCF6377860.1"/>
    </source>
</evidence>
<comment type="caution">
    <text evidence="1">The sequence shown here is derived from an EMBL/GenBank/DDBJ whole genome shotgun (WGS) entry which is preliminary data.</text>
</comment>
<dbReference type="EMBL" id="JAKJHZ010000006">
    <property type="protein sequence ID" value="MCF6377860.1"/>
    <property type="molecule type" value="Genomic_DNA"/>
</dbReference>
<dbReference type="RefSeq" id="WP_236401616.1">
    <property type="nucleotide sequence ID" value="NZ_JAKJHZ010000006.1"/>
</dbReference>
<protein>
    <submittedName>
        <fullName evidence="1">Uncharacterized protein</fullName>
    </submittedName>
</protein>
<proteinExistence type="predicted"/>
<accession>A0ABS9H9H0</accession>
<evidence type="ECO:0000313" key="2">
    <source>
        <dbReference type="Proteomes" id="UP001201161"/>
    </source>
</evidence>
<keyword evidence="2" id="KW-1185">Reference proteome</keyword>
<organism evidence="1 2">
    <name type="scientific">Nocardioides potassii</name>
    <dbReference type="NCBI Taxonomy" id="2911371"/>
    <lineage>
        <taxon>Bacteria</taxon>
        <taxon>Bacillati</taxon>
        <taxon>Actinomycetota</taxon>
        <taxon>Actinomycetes</taxon>
        <taxon>Propionibacteriales</taxon>
        <taxon>Nocardioidaceae</taxon>
        <taxon>Nocardioides</taxon>
    </lineage>
</organism>
<gene>
    <name evidence="1" type="ORF">L2K70_09605</name>
</gene>
<sequence>MARPKRNLFALLGWLFWKVLTLVGLPLAKHKLAERGSSSSHRSDTAA</sequence>
<reference evidence="1 2" key="1">
    <citation type="submission" date="2022-01" db="EMBL/GenBank/DDBJ databases">
        <title>Nocardioides sp. nov., an actinomycete isolated from mining soil.</title>
        <authorList>
            <person name="Liu L."/>
        </authorList>
    </citation>
    <scope>NUCLEOTIDE SEQUENCE [LARGE SCALE GENOMIC DNA]</scope>
    <source>
        <strain evidence="1 2">KLBMP 9356</strain>
    </source>
</reference>